<accession>A0A2H4PIS3</accession>
<sequence>MSGYIVTWTSPSGITIDLTMGARSESGIWIKAIEGFTSSPEIATVQRSTGRGEVPTALSIPKMTGQLVLHIDPGLAEIPDMDVSDMWTYLESLFSVVSPGTMTVRDASGRPLSSDFYLSEPIAFPTGKSPHTPGIREIDMVVPLWSDSGGWWGETVTPSPINSTTGVLYNPGHLEEYISLELAAGGTVAQRLYRYTLNGTNYDTTLPSVTAKRSVSTNPGTGFAITDIDGNRDRAAQVALRGRYIPGVIAPGGYVNVTTGANVKATFTPYYLSPWR</sequence>
<evidence type="ECO:0000313" key="2">
    <source>
        <dbReference type="Proteomes" id="UP000241893"/>
    </source>
</evidence>
<reference evidence="1 2" key="1">
    <citation type="submission" date="2017-10" db="EMBL/GenBank/DDBJ databases">
        <title>Complete nucleotide sequences and annotations of phi673 and phi674, two new lytic phages of Corynebacterium glutamicum ATCC 13032.</title>
        <authorList>
            <person name="Yomantas Y.A.V."/>
            <person name="Abalakina E.G."/>
            <person name="Lobanova J.S."/>
            <person name="Mamontov V.A."/>
            <person name="Stoynova N.V."/>
            <person name="Mashko S.V."/>
        </authorList>
    </citation>
    <scope>NUCLEOTIDE SEQUENCE [LARGE SCALE GENOMIC DNA]</scope>
</reference>
<name>A0A2H4PIS3_9CAUD</name>
<gene>
    <name evidence="1" type="ORF">phi673_gp15</name>
</gene>
<evidence type="ECO:0000313" key="1">
    <source>
        <dbReference type="EMBL" id="ATW62877.1"/>
    </source>
</evidence>
<dbReference type="EMBL" id="MG324353">
    <property type="protein sequence ID" value="ATW62877.1"/>
    <property type="molecule type" value="Genomic_DNA"/>
</dbReference>
<dbReference type="Proteomes" id="UP000241893">
    <property type="component" value="Segment"/>
</dbReference>
<organism evidence="1 2">
    <name type="scientific">Corynebacterium phage phi673</name>
    <dbReference type="NCBI Taxonomy" id="2052821"/>
    <lineage>
        <taxon>Viruses</taxon>
        <taxon>Duplodnaviria</taxon>
        <taxon>Heunggongvirae</taxon>
        <taxon>Uroviricota</taxon>
        <taxon>Caudoviricetes</taxon>
        <taxon>Ikedavirus</taxon>
        <taxon>Ikedavirus phi673</taxon>
    </lineage>
</organism>
<proteinExistence type="predicted"/>
<dbReference type="OrthoDB" id="16898at10239"/>
<keyword evidence="2" id="KW-1185">Reference proteome</keyword>
<protein>
    <submittedName>
        <fullName evidence="1">Uncharacterized protein</fullName>
    </submittedName>
</protein>